<dbReference type="SMR" id="A0A1V2LCB6"/>
<dbReference type="CDD" id="cd12148">
    <property type="entry name" value="fungal_TF_MHR"/>
    <property type="match status" value="1"/>
</dbReference>
<dbReference type="Pfam" id="PF04082">
    <property type="entry name" value="Fungal_trans"/>
    <property type="match status" value="1"/>
</dbReference>
<evidence type="ECO:0000256" key="6">
    <source>
        <dbReference type="ARBA" id="ARBA00023242"/>
    </source>
</evidence>
<sequence length="1080" mass="120201">MSKHQMAEMAFHNQMGPPSKRKRTVTSCSQCRKKKVKCDKGRPQCKVCVAAGKGNMCEYQEPSWNEDIRSKVADDYTLAANVPLAHITLNSASTLGSTPKPKVKQTKSNDTKPGSAGSVMGLESTFSVQPSSTDYSQGKHEHPQMYHPSQSIGSPLSSMATSYNNYQQMLDFPHQQGQQRTSLPFPQPNIGRPSIASTTSPIHDVAPQHNESNIRGGILPPLAATPDTPGSISSQTQGDTMTFYDFYEPVFVRAGRLVASGPLSLASIIKKDPFLRVTLLKIRKEKKNLNMYSFQTKALNTKDLVKQIIVDQQHTEGKDVNTNAKVEEAFQTRLLENEALDEVKGASAERRDTQVFGQPRVDYETETIMKIGEVLPNQKLLWLLFDRFMGSPLAAFMPFINEPFLSEKLQDIIGKRSSEEVKVKSIRISRRFDFAYIGVLLIVLRISFLTVSKTLSNTDEEKYILANPIGMNVVNVAQMCLNQFRLLRRGAIPLLQCALFMRYYHKLAPEDGDGSDGGDSEVFLGMLLQMANSIGLNRDLSHVHLLQTNQRLSNVWRFIWYEIVTLDLYQSLTRGNPILVDENSFDTKIPIWSEEANITTHKDVRKASIKNCEMGDVINNLVRPILRDILNISKPVRVRELMTKVARLEIHIDGNFKSLGYILNLPSGNTTESVEKIFKMKNYIELKTALYSIYFHIYLNNPQSNYTILHKMVTIVMELAPMSYFLSTINNGKTNYFDTIFGSGAQLMLVPVILTSLHKIAQLLIAFISRSLDIKYNYPDFEYMATITAIREGLVESYGLVRDSFQSLSSVYYHAWKGYKSIAYLGKLLSDEANNIWDKSSEMNEECKSGQVEPDVDHFKAIPQVNELAQLSEYQLDQLLALVTTKRFEQPVLQRLNTKSKKTSKATSPPMSAPKSYPHMPGGISVYDTTGSTGMSGTQSELSGGSTPPNNGFHTNKNVMSNVEIDRLWFQMMASNTSKNIQEGDAVNGAVGNVLSNALDDSAAGDDNVESTIPSRHNNTSGGGINSGNSGNVHGHGHGGGNGTFDPSVYGGVFGTLDFEKLIGDASPYDMFDIPFYQDS</sequence>
<dbReference type="InterPro" id="IPR050675">
    <property type="entry name" value="OAF3"/>
</dbReference>
<keyword evidence="5" id="KW-0804">Transcription</keyword>
<feature type="compositionally biased region" description="Polar residues" evidence="7">
    <location>
        <begin position="941"/>
        <end position="957"/>
    </location>
</feature>
<dbReference type="GO" id="GO:0000978">
    <property type="term" value="F:RNA polymerase II cis-regulatory region sequence-specific DNA binding"/>
    <property type="evidence" value="ECO:0007669"/>
    <property type="project" value="TreeGrafter"/>
</dbReference>
<organism evidence="9 10">
    <name type="scientific">Cyberlindnera fabianii</name>
    <name type="common">Yeast</name>
    <name type="synonym">Hansenula fabianii</name>
    <dbReference type="NCBI Taxonomy" id="36022"/>
    <lineage>
        <taxon>Eukaryota</taxon>
        <taxon>Fungi</taxon>
        <taxon>Dikarya</taxon>
        <taxon>Ascomycota</taxon>
        <taxon>Saccharomycotina</taxon>
        <taxon>Saccharomycetes</taxon>
        <taxon>Phaffomycetales</taxon>
        <taxon>Phaffomycetaceae</taxon>
        <taxon>Cyberlindnera</taxon>
    </lineage>
</organism>
<dbReference type="EMBL" id="MPUK01000001">
    <property type="protein sequence ID" value="ONH69394.1"/>
    <property type="molecule type" value="Genomic_DNA"/>
</dbReference>
<evidence type="ECO:0000259" key="8">
    <source>
        <dbReference type="PROSITE" id="PS50048"/>
    </source>
</evidence>
<feature type="region of interest" description="Disordered" evidence="7">
    <location>
        <begin position="92"/>
        <end position="154"/>
    </location>
</feature>
<evidence type="ECO:0000313" key="10">
    <source>
        <dbReference type="Proteomes" id="UP000189513"/>
    </source>
</evidence>
<dbReference type="PROSITE" id="PS00463">
    <property type="entry name" value="ZN2_CY6_FUNGAL_1"/>
    <property type="match status" value="1"/>
</dbReference>
<keyword evidence="1" id="KW-0479">Metal-binding</keyword>
<evidence type="ECO:0000256" key="5">
    <source>
        <dbReference type="ARBA" id="ARBA00023163"/>
    </source>
</evidence>
<keyword evidence="6" id="KW-0539">Nucleus</keyword>
<dbReference type="PANTHER" id="PTHR31069:SF12">
    <property type="entry name" value="TRANSCRIPTION FACTOR DOMAIN-CONTAINING PROTEIN"/>
    <property type="match status" value="1"/>
</dbReference>
<dbReference type="InterPro" id="IPR007219">
    <property type="entry name" value="XnlR_reg_dom"/>
</dbReference>
<dbReference type="CDD" id="cd00067">
    <property type="entry name" value="GAL4"/>
    <property type="match status" value="1"/>
</dbReference>
<dbReference type="SMART" id="SM00906">
    <property type="entry name" value="Fungal_trans"/>
    <property type="match status" value="1"/>
</dbReference>
<keyword evidence="4" id="KW-0238">DNA-binding</keyword>
<dbReference type="SMART" id="SM00066">
    <property type="entry name" value="GAL4"/>
    <property type="match status" value="1"/>
</dbReference>
<dbReference type="InterPro" id="IPR036864">
    <property type="entry name" value="Zn2-C6_fun-type_DNA-bd_sf"/>
</dbReference>
<gene>
    <name evidence="9" type="ORF">BON22_0535</name>
</gene>
<evidence type="ECO:0000256" key="7">
    <source>
        <dbReference type="SAM" id="MobiDB-lite"/>
    </source>
</evidence>
<keyword evidence="10" id="KW-1185">Reference proteome</keyword>
<feature type="region of interest" description="Disordered" evidence="7">
    <location>
        <begin position="1001"/>
        <end position="1040"/>
    </location>
</feature>
<dbReference type="GO" id="GO:0008270">
    <property type="term" value="F:zinc ion binding"/>
    <property type="evidence" value="ECO:0007669"/>
    <property type="project" value="InterPro"/>
</dbReference>
<dbReference type="STRING" id="36022.A0A1V2LCB6"/>
<dbReference type="AlphaFoldDB" id="A0A1V2LCB6"/>
<comment type="caution">
    <text evidence="9">The sequence shown here is derived from an EMBL/GenBank/DDBJ whole genome shotgun (WGS) entry which is preliminary data.</text>
</comment>
<reference evidence="10" key="1">
    <citation type="journal article" date="2017" name="Genome Announc.">
        <title>Genome sequences of Cyberlindnera fabianii 65, Pichia kudriavzevii 129, and Saccharomyces cerevisiae 131 isolated from fermented masau fruits in Zimbabwe.</title>
        <authorList>
            <person name="van Rijswijck I.M.H."/>
            <person name="Derks M.F.L."/>
            <person name="Abee T."/>
            <person name="de Ridder D."/>
            <person name="Smid E.J."/>
        </authorList>
    </citation>
    <scope>NUCLEOTIDE SEQUENCE [LARGE SCALE GENOMIC DNA]</scope>
    <source>
        <strain evidence="10">65</strain>
    </source>
</reference>
<dbReference type="Proteomes" id="UP000189513">
    <property type="component" value="Unassembled WGS sequence"/>
</dbReference>
<feature type="region of interest" description="Disordered" evidence="7">
    <location>
        <begin position="1"/>
        <end position="23"/>
    </location>
</feature>
<keyword evidence="3" id="KW-0805">Transcription regulation</keyword>
<dbReference type="PANTHER" id="PTHR31069">
    <property type="entry name" value="OLEATE-ACTIVATED TRANSCRIPTION FACTOR 1-RELATED"/>
    <property type="match status" value="1"/>
</dbReference>
<feature type="region of interest" description="Disordered" evidence="7">
    <location>
        <begin position="897"/>
        <end position="957"/>
    </location>
</feature>
<feature type="compositionally biased region" description="Polar residues" evidence="7">
    <location>
        <begin position="124"/>
        <end position="136"/>
    </location>
</feature>
<dbReference type="GO" id="GO:0005634">
    <property type="term" value="C:nucleus"/>
    <property type="evidence" value="ECO:0007669"/>
    <property type="project" value="TreeGrafter"/>
</dbReference>
<evidence type="ECO:0000313" key="9">
    <source>
        <dbReference type="EMBL" id="ONH69394.1"/>
    </source>
</evidence>
<dbReference type="GO" id="GO:0006351">
    <property type="term" value="P:DNA-templated transcription"/>
    <property type="evidence" value="ECO:0007669"/>
    <property type="project" value="InterPro"/>
</dbReference>
<feature type="compositionally biased region" description="Low complexity" evidence="7">
    <location>
        <begin position="929"/>
        <end position="940"/>
    </location>
</feature>
<dbReference type="Gene3D" id="4.10.240.10">
    <property type="entry name" value="Zn(2)-C6 fungal-type DNA-binding domain"/>
    <property type="match status" value="1"/>
</dbReference>
<accession>A0A1V2LCB6</accession>
<dbReference type="VEuPathDB" id="FungiDB:BON22_0535"/>
<evidence type="ECO:0000256" key="1">
    <source>
        <dbReference type="ARBA" id="ARBA00022723"/>
    </source>
</evidence>
<proteinExistence type="predicted"/>
<dbReference type="Pfam" id="PF00172">
    <property type="entry name" value="Zn_clus"/>
    <property type="match status" value="1"/>
</dbReference>
<dbReference type="PROSITE" id="PS50048">
    <property type="entry name" value="ZN2_CY6_FUNGAL_2"/>
    <property type="match status" value="1"/>
</dbReference>
<dbReference type="GO" id="GO:0045944">
    <property type="term" value="P:positive regulation of transcription by RNA polymerase II"/>
    <property type="evidence" value="ECO:0007669"/>
    <property type="project" value="TreeGrafter"/>
</dbReference>
<evidence type="ECO:0000256" key="3">
    <source>
        <dbReference type="ARBA" id="ARBA00023015"/>
    </source>
</evidence>
<feature type="domain" description="Zn(2)-C6 fungal-type" evidence="8">
    <location>
        <begin position="27"/>
        <end position="59"/>
    </location>
</feature>
<keyword evidence="2" id="KW-0862">Zinc</keyword>
<dbReference type="OMA" id="LSCNYCK"/>
<name>A0A1V2LCB6_CYBFA</name>
<evidence type="ECO:0000256" key="4">
    <source>
        <dbReference type="ARBA" id="ARBA00023125"/>
    </source>
</evidence>
<dbReference type="InterPro" id="IPR001138">
    <property type="entry name" value="Zn2Cys6_DnaBD"/>
</dbReference>
<protein>
    <submittedName>
        <fullName evidence="9">Multidrug resistance regulator 1</fullName>
    </submittedName>
</protein>
<dbReference type="GO" id="GO:0000981">
    <property type="term" value="F:DNA-binding transcription factor activity, RNA polymerase II-specific"/>
    <property type="evidence" value="ECO:0007669"/>
    <property type="project" value="InterPro"/>
</dbReference>
<evidence type="ECO:0000256" key="2">
    <source>
        <dbReference type="ARBA" id="ARBA00022833"/>
    </source>
</evidence>
<dbReference type="SUPFAM" id="SSF57701">
    <property type="entry name" value="Zn2/Cys6 DNA-binding domain"/>
    <property type="match status" value="1"/>
</dbReference>